<dbReference type="EMBL" id="JAGGJB010000003">
    <property type="protein sequence ID" value="MDN7124566.1"/>
    <property type="molecule type" value="Genomic_DNA"/>
</dbReference>
<feature type="transmembrane region" description="Helical" evidence="1">
    <location>
        <begin position="48"/>
        <end position="68"/>
    </location>
</feature>
<feature type="transmembrane region" description="Helical" evidence="1">
    <location>
        <begin position="22"/>
        <end position="41"/>
    </location>
</feature>
<dbReference type="AlphaFoldDB" id="A0AAW7QYP5"/>
<dbReference type="RefSeq" id="WP_301719726.1">
    <property type="nucleotide sequence ID" value="NZ_JAGGJB010000003.1"/>
</dbReference>
<comment type="caution">
    <text evidence="2">The sequence shown here is derived from an EMBL/GenBank/DDBJ whole genome shotgun (WGS) entry which is preliminary data.</text>
</comment>
<evidence type="ECO:0000313" key="2">
    <source>
        <dbReference type="EMBL" id="MDN7124566.1"/>
    </source>
</evidence>
<accession>A0AAW7QYP5</accession>
<evidence type="ECO:0000256" key="1">
    <source>
        <dbReference type="SAM" id="Phobius"/>
    </source>
</evidence>
<organism evidence="2 3">
    <name type="scientific">Pseudidiomarina terrestris</name>
    <dbReference type="NCBI Taxonomy" id="2820060"/>
    <lineage>
        <taxon>Bacteria</taxon>
        <taxon>Pseudomonadati</taxon>
        <taxon>Pseudomonadota</taxon>
        <taxon>Gammaproteobacteria</taxon>
        <taxon>Alteromonadales</taxon>
        <taxon>Idiomarinaceae</taxon>
        <taxon>Pseudidiomarina</taxon>
    </lineage>
</organism>
<protein>
    <recommendedName>
        <fullName evidence="4">Inner membrane protein</fullName>
    </recommendedName>
</protein>
<sequence length="119" mass="12625">MFVALSICSALALVIASFSGNPMVWLLTIGAIVCSAVIGFGHKNFINASLVSGPFFILSGFASLHVSLLGMSDVTLYENLPVLVSAFSLILVATLSVCISMVERASQQHETMPASEFKR</sequence>
<reference evidence="2 3" key="1">
    <citation type="submission" date="2021-03" db="EMBL/GenBank/DDBJ databases">
        <title>Pseudidiomarina terrestris, a new bacterium isolated from saline soil.</title>
        <authorList>
            <person name="Galisteo C."/>
            <person name="De La Haba R."/>
            <person name="Sanchez-Porro C."/>
            <person name="Ventosa A."/>
        </authorList>
    </citation>
    <scope>NUCLEOTIDE SEQUENCE [LARGE SCALE GENOMIC DNA]</scope>
    <source>
        <strain evidence="2 3">1APP75-32.1</strain>
    </source>
</reference>
<evidence type="ECO:0008006" key="4">
    <source>
        <dbReference type="Google" id="ProtNLM"/>
    </source>
</evidence>
<keyword evidence="1" id="KW-0812">Transmembrane</keyword>
<proteinExistence type="predicted"/>
<feature type="transmembrane region" description="Helical" evidence="1">
    <location>
        <begin position="80"/>
        <end position="102"/>
    </location>
</feature>
<name>A0AAW7QYP5_9GAMM</name>
<keyword evidence="1" id="KW-1133">Transmembrane helix</keyword>
<gene>
    <name evidence="2" type="ORF">J6I90_06700</name>
</gene>
<dbReference type="Proteomes" id="UP001169492">
    <property type="component" value="Unassembled WGS sequence"/>
</dbReference>
<evidence type="ECO:0000313" key="3">
    <source>
        <dbReference type="Proteomes" id="UP001169492"/>
    </source>
</evidence>
<keyword evidence="1" id="KW-0472">Membrane</keyword>